<evidence type="ECO:0000313" key="5">
    <source>
        <dbReference type="Proteomes" id="UP000321051"/>
    </source>
</evidence>
<feature type="domain" description="Rhamnogalacturonan I lyase beta-sheet" evidence="1">
    <location>
        <begin position="32"/>
        <end position="113"/>
    </location>
</feature>
<dbReference type="Pfam" id="PF22888">
    <property type="entry name" value="FIMAH"/>
    <property type="match status" value="1"/>
</dbReference>
<dbReference type="Gene3D" id="2.60.40.10">
    <property type="entry name" value="Immunoglobulins"/>
    <property type="match status" value="1"/>
</dbReference>
<name>A0A510Y585_MARHA</name>
<organism evidence="4 5">
    <name type="scientific">Marinococcus halophilus</name>
    <dbReference type="NCBI Taxonomy" id="1371"/>
    <lineage>
        <taxon>Bacteria</taxon>
        <taxon>Bacillati</taxon>
        <taxon>Bacillota</taxon>
        <taxon>Bacilli</taxon>
        <taxon>Bacillales</taxon>
        <taxon>Bacillaceae</taxon>
        <taxon>Marinococcus</taxon>
    </lineage>
</organism>
<dbReference type="InterPro" id="IPR034641">
    <property type="entry name" value="RGL11"/>
</dbReference>
<sequence length="829" mass="92205">MKFRVLGIAAAAVCAIAFTDGETVSAKDTQEIQSTDRGLIAHETEEGVFLSWRLFKEEATAAAENGLEGENFIVYRDGEKIAEVENSTNFVDEQGSSDAEYRVKAEAADEKSEAVVPENERYYELPLQKPEGGTTPAGEDYEYTANDMAVADMNNDGKNEYVVQWDPTNSKDVSQNGYTGNTYIDVYTMEGKLLYRVDLGKNIRSGAHYTQFLAYDFDENGQAELMMKTAPGTKVLQYDEDGNQVSEEFITMPEKDKEAGYSHEDDYRLSSEDYYEHVVDMFMEWPEYEEVKSGQWPETLEEAFGIEQRYDYPLEREEAEELADYFMDEYAPERSDRNNLREFEGFIVDGPEYLTVFNGKTGEEMDTVDYEPGREDDGLRWGDYAMERIEPGNRVDRFLAAPAYLEEDKPYAVFARGYYTRTGITAYEWDGSSLTKHWEADSGFTPMDNPFNASPHGTDGTDEELGALAGQGNHSLSTADVDGDGSQEIIYGGATVDNDGSLLYSSSAELPEGSADPGAEAKFGHGDAMHVADIDPERDGLEIFSVFEGAANAPYGYALRAAENGEVLYGEYTGKDTGRGMIGDIVPGSRGMETWAVDLRAADGEVLDDDTPGTNMNIKWAGDGTTQIIEGSGEEAPRIVDGNGETVLEAEGTRTNNGTKGNPGLVADVYGDWREELLVRTEDSSAVRIYTNTSLTDTKMYSLMEDAQYRTGIAWQNTAYNQPAYPSFYFGSDMDWEQVPLAESSSVSYESLQASLKQYIENDEVGRPAAKQLSNTLKQAVHHQEKGREDKALDFLEKFKQKLIKQESHLSDDAAENLTEQVESLLEEN</sequence>
<evidence type="ECO:0000259" key="2">
    <source>
        <dbReference type="Pfam" id="PF21348"/>
    </source>
</evidence>
<feature type="domain" description="FIMAH" evidence="3">
    <location>
        <begin position="750"/>
        <end position="827"/>
    </location>
</feature>
<dbReference type="PANTHER" id="PTHR43118:SF1">
    <property type="entry name" value="RHAMNOGALACTURONAN LYASE (EUROFUNG)"/>
    <property type="match status" value="1"/>
</dbReference>
<dbReference type="InterPro" id="IPR028994">
    <property type="entry name" value="Integrin_alpha_N"/>
</dbReference>
<dbReference type="InterPro" id="IPR054470">
    <property type="entry name" value="FIMAH_dom"/>
</dbReference>
<reference evidence="4 5" key="1">
    <citation type="submission" date="2019-07" db="EMBL/GenBank/DDBJ databases">
        <title>Whole genome shotgun sequence of Marinococcus halophilus NBRC 102359.</title>
        <authorList>
            <person name="Hosoyama A."/>
            <person name="Uohara A."/>
            <person name="Ohji S."/>
            <person name="Ichikawa N."/>
        </authorList>
    </citation>
    <scope>NUCLEOTIDE SEQUENCE [LARGE SCALE GENOMIC DNA]</scope>
    <source>
        <strain evidence="4 5">NBRC 102359</strain>
    </source>
</reference>
<feature type="domain" description="Rhamnogalacturonan lyase family 11 C-terminal" evidence="2">
    <location>
        <begin position="122"/>
        <end position="234"/>
    </location>
</feature>
<evidence type="ECO:0000259" key="3">
    <source>
        <dbReference type="Pfam" id="PF22888"/>
    </source>
</evidence>
<dbReference type="InterPro" id="IPR049366">
    <property type="entry name" value="RGL11_C"/>
</dbReference>
<dbReference type="PANTHER" id="PTHR43118">
    <property type="entry name" value="RHAMNOGALACTURONAN LYASE (EUROFUNG)"/>
    <property type="match status" value="1"/>
</dbReference>
<evidence type="ECO:0000259" key="1">
    <source>
        <dbReference type="Pfam" id="PF18370"/>
    </source>
</evidence>
<accession>A0A510Y585</accession>
<dbReference type="STRING" id="1371.GCA_900166605_01442"/>
<dbReference type="CDD" id="cd10318">
    <property type="entry name" value="RGL11"/>
    <property type="match status" value="1"/>
</dbReference>
<dbReference type="AlphaFoldDB" id="A0A510Y585"/>
<dbReference type="RefSeq" id="WP_158219104.1">
    <property type="nucleotide sequence ID" value="NZ_BJUN01000006.1"/>
</dbReference>
<proteinExistence type="predicted"/>
<gene>
    <name evidence="4" type="ORF">MHA01_14070</name>
</gene>
<evidence type="ECO:0000313" key="4">
    <source>
        <dbReference type="EMBL" id="GEK58502.1"/>
    </source>
</evidence>
<dbReference type="SUPFAM" id="SSF69318">
    <property type="entry name" value="Integrin alpha N-terminal domain"/>
    <property type="match status" value="1"/>
</dbReference>
<dbReference type="Pfam" id="PF21348">
    <property type="entry name" value="RGL11_C"/>
    <property type="match status" value="2"/>
</dbReference>
<dbReference type="EMBL" id="BJUN01000006">
    <property type="protein sequence ID" value="GEK58502.1"/>
    <property type="molecule type" value="Genomic_DNA"/>
</dbReference>
<dbReference type="InterPro" id="IPR013783">
    <property type="entry name" value="Ig-like_fold"/>
</dbReference>
<protein>
    <submittedName>
        <fullName evidence="4">Uncharacterized protein</fullName>
    </submittedName>
</protein>
<dbReference type="Pfam" id="PF18370">
    <property type="entry name" value="RGI_lyase"/>
    <property type="match status" value="1"/>
</dbReference>
<feature type="domain" description="Rhamnogalacturonan lyase family 11 C-terminal" evidence="2">
    <location>
        <begin position="338"/>
        <end position="738"/>
    </location>
</feature>
<dbReference type="Proteomes" id="UP000321051">
    <property type="component" value="Unassembled WGS sequence"/>
</dbReference>
<dbReference type="InterPro" id="IPR041624">
    <property type="entry name" value="RGI_lyase"/>
</dbReference>
<comment type="caution">
    <text evidence="4">The sequence shown here is derived from an EMBL/GenBank/DDBJ whole genome shotgun (WGS) entry which is preliminary data.</text>
</comment>
<keyword evidence="5" id="KW-1185">Reference proteome</keyword>